<protein>
    <recommendedName>
        <fullName evidence="4">Stc1 domain-containing protein</fullName>
    </recommendedName>
</protein>
<accession>A0AAW0RC16</accession>
<feature type="compositionally biased region" description="Polar residues" evidence="1">
    <location>
        <begin position="35"/>
        <end position="44"/>
    </location>
</feature>
<sequence length="231" mass="26094">MAKGARLYTKPQRYQKNTEPADQSDQSDQSRAQATDGSQDSTANPYTRLINAERECHNKFACWNCLTLKGLFEFEPDQIIKIRRMDLPDRPVQTLRRVCFDCGISIGLYRPGDVMARSQTKADCWVCDCPRAHDKTDNLIGDQCIQCDDCGMAQPFSTPDNTQNRLTDIVSIFPLRRAKRFVTVPDTTEQVRKTSIPFLLCSTPTPDPLSPSYQYSDMASEFEAGSWSSGQ</sequence>
<evidence type="ECO:0000313" key="2">
    <source>
        <dbReference type="EMBL" id="KAK8132460.1"/>
    </source>
</evidence>
<evidence type="ECO:0000256" key="1">
    <source>
        <dbReference type="SAM" id="MobiDB-lite"/>
    </source>
</evidence>
<dbReference type="AlphaFoldDB" id="A0AAW0RC16"/>
<dbReference type="EMBL" id="JAQQWP010000001">
    <property type="protein sequence ID" value="KAK8132460.1"/>
    <property type="molecule type" value="Genomic_DNA"/>
</dbReference>
<name>A0AAW0RC16_9PEZI</name>
<dbReference type="Proteomes" id="UP001392437">
    <property type="component" value="Unassembled WGS sequence"/>
</dbReference>
<gene>
    <name evidence="2" type="ORF">PG999_000633</name>
</gene>
<feature type="region of interest" description="Disordered" evidence="1">
    <location>
        <begin position="1"/>
        <end position="44"/>
    </location>
</feature>
<keyword evidence="3" id="KW-1185">Reference proteome</keyword>
<reference evidence="2 3" key="1">
    <citation type="submission" date="2023-01" db="EMBL/GenBank/DDBJ databases">
        <title>Analysis of 21 Apiospora genomes using comparative genomics revels a genus with tremendous synthesis potential of carbohydrate active enzymes and secondary metabolites.</title>
        <authorList>
            <person name="Sorensen T."/>
        </authorList>
    </citation>
    <scope>NUCLEOTIDE SEQUENCE [LARGE SCALE GENOMIC DNA]</scope>
    <source>
        <strain evidence="2 3">CBS 117206</strain>
    </source>
</reference>
<comment type="caution">
    <text evidence="2">The sequence shown here is derived from an EMBL/GenBank/DDBJ whole genome shotgun (WGS) entry which is preliminary data.</text>
</comment>
<evidence type="ECO:0008006" key="4">
    <source>
        <dbReference type="Google" id="ProtNLM"/>
    </source>
</evidence>
<evidence type="ECO:0000313" key="3">
    <source>
        <dbReference type="Proteomes" id="UP001392437"/>
    </source>
</evidence>
<feature type="compositionally biased region" description="Low complexity" evidence="1">
    <location>
        <begin position="21"/>
        <end position="34"/>
    </location>
</feature>
<organism evidence="2 3">
    <name type="scientific">Apiospora kogelbergensis</name>
    <dbReference type="NCBI Taxonomy" id="1337665"/>
    <lineage>
        <taxon>Eukaryota</taxon>
        <taxon>Fungi</taxon>
        <taxon>Dikarya</taxon>
        <taxon>Ascomycota</taxon>
        <taxon>Pezizomycotina</taxon>
        <taxon>Sordariomycetes</taxon>
        <taxon>Xylariomycetidae</taxon>
        <taxon>Amphisphaeriales</taxon>
        <taxon>Apiosporaceae</taxon>
        <taxon>Apiospora</taxon>
    </lineage>
</organism>
<proteinExistence type="predicted"/>